<protein>
    <submittedName>
        <fullName evidence="2">17093_t:CDS:1</fullName>
    </submittedName>
</protein>
<proteinExistence type="predicted"/>
<feature type="non-terminal residue" evidence="2">
    <location>
        <position position="48"/>
    </location>
</feature>
<evidence type="ECO:0000313" key="2">
    <source>
        <dbReference type="EMBL" id="CAG8599146.1"/>
    </source>
</evidence>
<reference evidence="2" key="1">
    <citation type="submission" date="2021-06" db="EMBL/GenBank/DDBJ databases">
        <authorList>
            <person name="Kallberg Y."/>
            <person name="Tangrot J."/>
            <person name="Rosling A."/>
        </authorList>
    </citation>
    <scope>NUCLEOTIDE SEQUENCE</scope>
    <source>
        <strain evidence="2">FL966</strain>
    </source>
</reference>
<feature type="compositionally biased region" description="Acidic residues" evidence="1">
    <location>
        <begin position="14"/>
        <end position="23"/>
    </location>
</feature>
<evidence type="ECO:0000313" key="3">
    <source>
        <dbReference type="Proteomes" id="UP000789759"/>
    </source>
</evidence>
<comment type="caution">
    <text evidence="2">The sequence shown here is derived from an EMBL/GenBank/DDBJ whole genome shotgun (WGS) entry which is preliminary data.</text>
</comment>
<feature type="region of interest" description="Disordered" evidence="1">
    <location>
        <begin position="1"/>
        <end position="27"/>
    </location>
</feature>
<keyword evidence="3" id="KW-1185">Reference proteome</keyword>
<gene>
    <name evidence="2" type="ORF">CPELLU_LOCUS6908</name>
</gene>
<accession>A0A9N9GDB9</accession>
<organism evidence="2 3">
    <name type="scientific">Cetraspora pellucida</name>
    <dbReference type="NCBI Taxonomy" id="1433469"/>
    <lineage>
        <taxon>Eukaryota</taxon>
        <taxon>Fungi</taxon>
        <taxon>Fungi incertae sedis</taxon>
        <taxon>Mucoromycota</taxon>
        <taxon>Glomeromycotina</taxon>
        <taxon>Glomeromycetes</taxon>
        <taxon>Diversisporales</taxon>
        <taxon>Gigasporaceae</taxon>
        <taxon>Cetraspora</taxon>
    </lineage>
</organism>
<sequence>VTRGNFTDGREPLNDSDEVEQGSDADSKDCVIHRCHAPVYISDAVVAS</sequence>
<name>A0A9N9GDB9_9GLOM</name>
<evidence type="ECO:0000256" key="1">
    <source>
        <dbReference type="SAM" id="MobiDB-lite"/>
    </source>
</evidence>
<dbReference type="EMBL" id="CAJVQA010004444">
    <property type="protein sequence ID" value="CAG8599146.1"/>
    <property type="molecule type" value="Genomic_DNA"/>
</dbReference>
<dbReference type="Proteomes" id="UP000789759">
    <property type="component" value="Unassembled WGS sequence"/>
</dbReference>
<dbReference type="AlphaFoldDB" id="A0A9N9GDB9"/>